<comment type="caution">
    <text evidence="1">The sequence shown here is derived from an EMBL/GenBank/DDBJ whole genome shotgun (WGS) entry which is preliminary data.</text>
</comment>
<evidence type="ECO:0000313" key="2">
    <source>
        <dbReference type="Proteomes" id="UP001283361"/>
    </source>
</evidence>
<dbReference type="AlphaFoldDB" id="A0AAE1A5B3"/>
<name>A0AAE1A5B3_9GAST</name>
<accession>A0AAE1A5B3</accession>
<evidence type="ECO:0000313" key="1">
    <source>
        <dbReference type="EMBL" id="KAK3781460.1"/>
    </source>
</evidence>
<organism evidence="1 2">
    <name type="scientific">Elysia crispata</name>
    <name type="common">lettuce slug</name>
    <dbReference type="NCBI Taxonomy" id="231223"/>
    <lineage>
        <taxon>Eukaryota</taxon>
        <taxon>Metazoa</taxon>
        <taxon>Spiralia</taxon>
        <taxon>Lophotrochozoa</taxon>
        <taxon>Mollusca</taxon>
        <taxon>Gastropoda</taxon>
        <taxon>Heterobranchia</taxon>
        <taxon>Euthyneura</taxon>
        <taxon>Panpulmonata</taxon>
        <taxon>Sacoglossa</taxon>
        <taxon>Placobranchoidea</taxon>
        <taxon>Plakobranchidae</taxon>
        <taxon>Elysia</taxon>
    </lineage>
</organism>
<evidence type="ECO:0008006" key="3">
    <source>
        <dbReference type="Google" id="ProtNLM"/>
    </source>
</evidence>
<dbReference type="EMBL" id="JAWDGP010002624">
    <property type="protein sequence ID" value="KAK3781460.1"/>
    <property type="molecule type" value="Genomic_DNA"/>
</dbReference>
<reference evidence="1" key="1">
    <citation type="journal article" date="2023" name="G3 (Bethesda)">
        <title>A reference genome for the long-term kleptoplast-retaining sea slug Elysia crispata morphotype clarki.</title>
        <authorList>
            <person name="Eastman K.E."/>
            <person name="Pendleton A.L."/>
            <person name="Shaikh M.A."/>
            <person name="Suttiyut T."/>
            <person name="Ogas R."/>
            <person name="Tomko P."/>
            <person name="Gavelis G."/>
            <person name="Widhalm J.R."/>
            <person name="Wisecaver J.H."/>
        </authorList>
    </citation>
    <scope>NUCLEOTIDE SEQUENCE</scope>
    <source>
        <strain evidence="1">ECLA1</strain>
    </source>
</reference>
<gene>
    <name evidence="1" type="ORF">RRG08_019085</name>
</gene>
<sequence length="511" mass="54558">MSVNKDVTTHGQLHPDDDGVTCYICLDTDLDSVPKCLQHPIKCTSNHVCQIIHGFGSDAHIPEIYCRAPHNCRRDIENHNIACKGGGFRIDDDVCEACCDSNECVSNVTNYLRLDLVSSQNLFCPGRCHTDTLQDCMHTGRVCDRLQFCLVGLLAGLCVCVCDRLQFCLVGLLAGLCVCVCDRLQFCLVGLLAGLCVCVCDRLQFCLVGLLAGLCVCVCDMLQFCLVGLLAGLCVCVCDTLQFCLVGLLAGLCVCVCDRLQFCLVGLLAGLCVCVCDRLQFCLVGLLAESFICYQCQNASAYNSDNYWRCTHDCCVTNECLFPHFGIHMASAVAPSTAPTTDTSGSAGSSLWQQLRGSCQDTFNLALCESLKNDHDLCRSRLSLSMCPETCGICAAVGSAVCQDTSAMCANIKMSDAAFCDTEEALFECPTTCGKCDQLLESVVLSVLGITTPAPSPAAPAAPGVTSPAVDCTSIKAEDCVHFGPLCQTTFLGVVCPDQCEFCANGEGTSA</sequence>
<dbReference type="Proteomes" id="UP001283361">
    <property type="component" value="Unassembled WGS sequence"/>
</dbReference>
<protein>
    <recommendedName>
        <fullName evidence="3">ShKT domain-containing protein</fullName>
    </recommendedName>
</protein>
<proteinExistence type="predicted"/>
<keyword evidence="2" id="KW-1185">Reference proteome</keyword>